<evidence type="ECO:0000259" key="2">
    <source>
        <dbReference type="Pfam" id="PF01498"/>
    </source>
</evidence>
<feature type="compositionally biased region" description="Basic residues" evidence="1">
    <location>
        <begin position="1"/>
        <end position="12"/>
    </location>
</feature>
<sequence>MSGAPPKRHRRATTAAQDADIHDATKANPFSTAKEIRVANGVSASTSTIKRPLAEVKLKSLVAAQMRHLSLSNRTARFNFTKEHVFWTMDD</sequence>
<reference evidence="3" key="2">
    <citation type="submission" date="2021-09" db="EMBL/GenBank/DDBJ databases">
        <authorList>
            <person name="Jia N."/>
            <person name="Wang J."/>
            <person name="Shi W."/>
            <person name="Du L."/>
            <person name="Sun Y."/>
            <person name="Zhan W."/>
            <person name="Jiang J."/>
            <person name="Wang Q."/>
            <person name="Zhang B."/>
            <person name="Ji P."/>
            <person name="Sakyi L.B."/>
            <person name="Cui X."/>
            <person name="Yuan T."/>
            <person name="Jiang B."/>
            <person name="Yang W."/>
            <person name="Lam T.T.-Y."/>
            <person name="Chang Q."/>
            <person name="Ding S."/>
            <person name="Wang X."/>
            <person name="Zhu J."/>
            <person name="Ruan X."/>
            <person name="Zhao L."/>
            <person name="Wei J."/>
            <person name="Que T."/>
            <person name="Du C."/>
            <person name="Cheng J."/>
            <person name="Dai P."/>
            <person name="Han X."/>
            <person name="Huang E."/>
            <person name="Gao Y."/>
            <person name="Liu J."/>
            <person name="Shao H."/>
            <person name="Ye R."/>
            <person name="Li L."/>
            <person name="Wei W."/>
            <person name="Wang X."/>
            <person name="Wang C."/>
            <person name="Huo Q."/>
            <person name="Li W."/>
            <person name="Guo W."/>
            <person name="Chen H."/>
            <person name="Chen S."/>
            <person name="Zhou L."/>
            <person name="Zhou L."/>
            <person name="Ni X."/>
            <person name="Tian J."/>
            <person name="Zhou Y."/>
            <person name="Sheng Y."/>
            <person name="Liu T."/>
            <person name="Pan Y."/>
            <person name="Xia L."/>
            <person name="Li J."/>
            <person name="Zhao F."/>
            <person name="Cao W."/>
        </authorList>
    </citation>
    <scope>NUCLEOTIDE SEQUENCE</scope>
    <source>
        <strain evidence="3">Rmic-2018</strain>
        <tissue evidence="3">Larvae</tissue>
    </source>
</reference>
<feature type="domain" description="Transposase Tc1-like" evidence="2">
    <location>
        <begin position="20"/>
        <end position="85"/>
    </location>
</feature>
<proteinExistence type="predicted"/>
<keyword evidence="4" id="KW-1185">Reference proteome</keyword>
<dbReference type="GO" id="GO:0003677">
    <property type="term" value="F:DNA binding"/>
    <property type="evidence" value="ECO:0007669"/>
    <property type="project" value="InterPro"/>
</dbReference>
<name>A0A9J6EGQ1_RHIMP</name>
<organism evidence="3 4">
    <name type="scientific">Rhipicephalus microplus</name>
    <name type="common">Cattle tick</name>
    <name type="synonym">Boophilus microplus</name>
    <dbReference type="NCBI Taxonomy" id="6941"/>
    <lineage>
        <taxon>Eukaryota</taxon>
        <taxon>Metazoa</taxon>
        <taxon>Ecdysozoa</taxon>
        <taxon>Arthropoda</taxon>
        <taxon>Chelicerata</taxon>
        <taxon>Arachnida</taxon>
        <taxon>Acari</taxon>
        <taxon>Parasitiformes</taxon>
        <taxon>Ixodida</taxon>
        <taxon>Ixodoidea</taxon>
        <taxon>Ixodidae</taxon>
        <taxon>Rhipicephalinae</taxon>
        <taxon>Rhipicephalus</taxon>
        <taxon>Boophilus</taxon>
    </lineage>
</organism>
<accession>A0A9J6EGQ1</accession>
<feature type="region of interest" description="Disordered" evidence="1">
    <location>
        <begin position="1"/>
        <end position="28"/>
    </location>
</feature>
<comment type="caution">
    <text evidence="3">The sequence shown here is derived from an EMBL/GenBank/DDBJ whole genome shotgun (WGS) entry which is preliminary data.</text>
</comment>
<dbReference type="EMBL" id="JABSTU010000004">
    <property type="protein sequence ID" value="KAH8033404.1"/>
    <property type="molecule type" value="Genomic_DNA"/>
</dbReference>
<evidence type="ECO:0000313" key="4">
    <source>
        <dbReference type="Proteomes" id="UP000821866"/>
    </source>
</evidence>
<evidence type="ECO:0000256" key="1">
    <source>
        <dbReference type="SAM" id="MobiDB-lite"/>
    </source>
</evidence>
<reference evidence="3" key="1">
    <citation type="journal article" date="2020" name="Cell">
        <title>Large-Scale Comparative Analyses of Tick Genomes Elucidate Their Genetic Diversity and Vector Capacities.</title>
        <authorList>
            <consortium name="Tick Genome and Microbiome Consortium (TIGMIC)"/>
            <person name="Jia N."/>
            <person name="Wang J."/>
            <person name="Shi W."/>
            <person name="Du L."/>
            <person name="Sun Y."/>
            <person name="Zhan W."/>
            <person name="Jiang J.F."/>
            <person name="Wang Q."/>
            <person name="Zhang B."/>
            <person name="Ji P."/>
            <person name="Bell-Sakyi L."/>
            <person name="Cui X.M."/>
            <person name="Yuan T.T."/>
            <person name="Jiang B.G."/>
            <person name="Yang W.F."/>
            <person name="Lam T.T."/>
            <person name="Chang Q.C."/>
            <person name="Ding S.J."/>
            <person name="Wang X.J."/>
            <person name="Zhu J.G."/>
            <person name="Ruan X.D."/>
            <person name="Zhao L."/>
            <person name="Wei J.T."/>
            <person name="Ye R.Z."/>
            <person name="Que T.C."/>
            <person name="Du C.H."/>
            <person name="Zhou Y.H."/>
            <person name="Cheng J.X."/>
            <person name="Dai P.F."/>
            <person name="Guo W.B."/>
            <person name="Han X.H."/>
            <person name="Huang E.J."/>
            <person name="Li L.F."/>
            <person name="Wei W."/>
            <person name="Gao Y.C."/>
            <person name="Liu J.Z."/>
            <person name="Shao H.Z."/>
            <person name="Wang X."/>
            <person name="Wang C.C."/>
            <person name="Yang T.C."/>
            <person name="Huo Q.B."/>
            <person name="Li W."/>
            <person name="Chen H.Y."/>
            <person name="Chen S.E."/>
            <person name="Zhou L.G."/>
            <person name="Ni X.B."/>
            <person name="Tian J.H."/>
            <person name="Sheng Y."/>
            <person name="Liu T."/>
            <person name="Pan Y.S."/>
            <person name="Xia L.Y."/>
            <person name="Li J."/>
            <person name="Zhao F."/>
            <person name="Cao W.C."/>
        </authorList>
    </citation>
    <scope>NUCLEOTIDE SEQUENCE</scope>
    <source>
        <strain evidence="3">Rmic-2018</strain>
    </source>
</reference>
<dbReference type="GO" id="GO:0006313">
    <property type="term" value="P:DNA transposition"/>
    <property type="evidence" value="ECO:0007669"/>
    <property type="project" value="InterPro"/>
</dbReference>
<protein>
    <recommendedName>
        <fullName evidence="2">Transposase Tc1-like domain-containing protein</fullName>
    </recommendedName>
</protein>
<gene>
    <name evidence="3" type="ORF">HPB51_012075</name>
</gene>
<dbReference type="Proteomes" id="UP000821866">
    <property type="component" value="Chromosome 2"/>
</dbReference>
<dbReference type="GO" id="GO:0015074">
    <property type="term" value="P:DNA integration"/>
    <property type="evidence" value="ECO:0007669"/>
    <property type="project" value="InterPro"/>
</dbReference>
<dbReference type="InterPro" id="IPR002492">
    <property type="entry name" value="Transposase_Tc1-like"/>
</dbReference>
<dbReference type="AlphaFoldDB" id="A0A9J6EGQ1"/>
<dbReference type="Pfam" id="PF01498">
    <property type="entry name" value="HTH_Tnp_Tc3_2"/>
    <property type="match status" value="1"/>
</dbReference>
<evidence type="ECO:0000313" key="3">
    <source>
        <dbReference type="EMBL" id="KAH8033404.1"/>
    </source>
</evidence>